<organism evidence="3">
    <name type="scientific">Paraconexibacter sp. AEG42_29</name>
    <dbReference type="NCBI Taxonomy" id="2997339"/>
    <lineage>
        <taxon>Bacteria</taxon>
        <taxon>Bacillati</taxon>
        <taxon>Actinomycetota</taxon>
        <taxon>Thermoleophilia</taxon>
        <taxon>Solirubrobacterales</taxon>
        <taxon>Paraconexibacteraceae</taxon>
        <taxon>Paraconexibacter</taxon>
    </lineage>
</organism>
<evidence type="ECO:0000256" key="1">
    <source>
        <dbReference type="SAM" id="SignalP"/>
    </source>
</evidence>
<dbReference type="AlphaFoldDB" id="A0AAU7AYN7"/>
<feature type="signal peptide" evidence="1">
    <location>
        <begin position="1"/>
        <end position="26"/>
    </location>
</feature>
<dbReference type="InterPro" id="IPR019545">
    <property type="entry name" value="DM13_domain"/>
</dbReference>
<proteinExistence type="predicted"/>
<protein>
    <recommendedName>
        <fullName evidence="2">DM13 domain-containing protein</fullName>
    </recommendedName>
</protein>
<dbReference type="RefSeq" id="WP_354698080.1">
    <property type="nucleotide sequence ID" value="NZ_CP114014.1"/>
</dbReference>
<dbReference type="EMBL" id="CP114014">
    <property type="protein sequence ID" value="XAY06866.1"/>
    <property type="molecule type" value="Genomic_DNA"/>
</dbReference>
<feature type="domain" description="DM13" evidence="2">
    <location>
        <begin position="34"/>
        <end position="137"/>
    </location>
</feature>
<name>A0AAU7AYN7_9ACTN</name>
<dbReference type="KEGG" id="parq:DSM112329_03744"/>
<dbReference type="Pfam" id="PF10517">
    <property type="entry name" value="DM13"/>
    <property type="match status" value="1"/>
</dbReference>
<evidence type="ECO:0000259" key="2">
    <source>
        <dbReference type="PROSITE" id="PS51549"/>
    </source>
</evidence>
<dbReference type="PROSITE" id="PS51549">
    <property type="entry name" value="DM13"/>
    <property type="match status" value="1"/>
</dbReference>
<evidence type="ECO:0000313" key="3">
    <source>
        <dbReference type="EMBL" id="XAY06866.1"/>
    </source>
</evidence>
<gene>
    <name evidence="3" type="ORF">DSM112329_03744</name>
</gene>
<accession>A0AAU7AYN7</accession>
<reference evidence="3" key="1">
    <citation type="submission" date="2022-12" db="EMBL/GenBank/DDBJ databases">
        <title>Paraconexibacter alkalitolerans sp. nov. and Baekduia alba sp. nov., isolated from soil and emended description of the genera Paraconexibacter (Chun et al., 2020) and Baekduia (An et al., 2020).</title>
        <authorList>
            <person name="Vieira S."/>
            <person name="Huber K.J."/>
            <person name="Geppert A."/>
            <person name="Wolf J."/>
            <person name="Neumann-Schaal M."/>
            <person name="Muesken M."/>
            <person name="Overmann J."/>
        </authorList>
    </citation>
    <scope>NUCLEOTIDE SEQUENCE</scope>
    <source>
        <strain evidence="3">AEG42_29</strain>
    </source>
</reference>
<feature type="chain" id="PRO_5043504207" description="DM13 domain-containing protein" evidence="1">
    <location>
        <begin position="27"/>
        <end position="139"/>
    </location>
</feature>
<keyword evidence="1" id="KW-0732">Signal</keyword>
<sequence length="139" mass="15098">MLRRTLVLTLMLCAAALAVLSSPAAARNVELLRGTVRPLSHSASGTAAVVSTGSGRRVLTLRSFRLDPGPRVRVWLVPRSAQGDGQLPKDRVDLGKLKGTRGNQQYTIPKSVDLRKYSSVVFWCVPFTSGLARADLRRS</sequence>